<dbReference type="Pfam" id="PF00046">
    <property type="entry name" value="Homeodomain"/>
    <property type="match status" value="1"/>
</dbReference>
<organism evidence="8 9">
    <name type="scientific">Dimargaris cristalligena</name>
    <dbReference type="NCBI Taxonomy" id="215637"/>
    <lineage>
        <taxon>Eukaryota</taxon>
        <taxon>Fungi</taxon>
        <taxon>Fungi incertae sedis</taxon>
        <taxon>Zoopagomycota</taxon>
        <taxon>Kickxellomycotina</taxon>
        <taxon>Dimargaritomycetes</taxon>
        <taxon>Dimargaritales</taxon>
        <taxon>Dimargaritaceae</taxon>
        <taxon>Dimargaris</taxon>
    </lineage>
</organism>
<comment type="subcellular location">
    <subcellularLocation>
        <location evidence="1 5 6">Nucleus</location>
    </subcellularLocation>
</comment>
<accession>A0A4P9ZQM5</accession>
<keyword evidence="2 5" id="KW-0238">DNA-binding</keyword>
<dbReference type="InterPro" id="IPR001356">
    <property type="entry name" value="HD"/>
</dbReference>
<dbReference type="SMART" id="SM00389">
    <property type="entry name" value="HOX"/>
    <property type="match status" value="1"/>
</dbReference>
<evidence type="ECO:0000256" key="3">
    <source>
        <dbReference type="ARBA" id="ARBA00023155"/>
    </source>
</evidence>
<dbReference type="EMBL" id="ML002786">
    <property type="protein sequence ID" value="RKP35796.1"/>
    <property type="molecule type" value="Genomic_DNA"/>
</dbReference>
<feature type="non-terminal residue" evidence="8">
    <location>
        <position position="55"/>
    </location>
</feature>
<evidence type="ECO:0000256" key="4">
    <source>
        <dbReference type="ARBA" id="ARBA00023242"/>
    </source>
</evidence>
<keyword evidence="4 5" id="KW-0539">Nucleus</keyword>
<dbReference type="CDD" id="cd00086">
    <property type="entry name" value="homeodomain"/>
    <property type="match status" value="1"/>
</dbReference>
<proteinExistence type="predicted"/>
<dbReference type="GO" id="GO:0006357">
    <property type="term" value="P:regulation of transcription by RNA polymerase II"/>
    <property type="evidence" value="ECO:0007669"/>
    <property type="project" value="TreeGrafter"/>
</dbReference>
<dbReference type="SUPFAM" id="SSF46689">
    <property type="entry name" value="Homeodomain-like"/>
    <property type="match status" value="1"/>
</dbReference>
<gene>
    <name evidence="8" type="ORF">BJ085DRAFT_24745</name>
</gene>
<feature type="domain" description="Homeobox" evidence="7">
    <location>
        <begin position="1"/>
        <end position="55"/>
    </location>
</feature>
<protein>
    <submittedName>
        <fullName evidence="8">Homeodomain-like protein</fullName>
    </submittedName>
</protein>
<keyword evidence="9" id="KW-1185">Reference proteome</keyword>
<dbReference type="PANTHER" id="PTHR24324">
    <property type="entry name" value="HOMEOBOX PROTEIN HHEX"/>
    <property type="match status" value="1"/>
</dbReference>
<dbReference type="InterPro" id="IPR009057">
    <property type="entry name" value="Homeodomain-like_sf"/>
</dbReference>
<dbReference type="GO" id="GO:0000978">
    <property type="term" value="F:RNA polymerase II cis-regulatory region sequence-specific DNA binding"/>
    <property type="evidence" value="ECO:0007669"/>
    <property type="project" value="TreeGrafter"/>
</dbReference>
<evidence type="ECO:0000313" key="8">
    <source>
        <dbReference type="EMBL" id="RKP35796.1"/>
    </source>
</evidence>
<evidence type="ECO:0000256" key="5">
    <source>
        <dbReference type="PROSITE-ProRule" id="PRU00108"/>
    </source>
</evidence>
<dbReference type="GO" id="GO:0005634">
    <property type="term" value="C:nucleus"/>
    <property type="evidence" value="ECO:0007669"/>
    <property type="project" value="UniProtKB-SubCell"/>
</dbReference>
<dbReference type="AlphaFoldDB" id="A0A4P9ZQM5"/>
<evidence type="ECO:0000256" key="1">
    <source>
        <dbReference type="ARBA" id="ARBA00004123"/>
    </source>
</evidence>
<dbReference type="PANTHER" id="PTHR24324:SF5">
    <property type="entry name" value="HEMATOPOIETICALLY-EXPRESSED HOMEOBOX PROTEIN HHEX"/>
    <property type="match status" value="1"/>
</dbReference>
<dbReference type="Gene3D" id="1.10.10.60">
    <property type="entry name" value="Homeodomain-like"/>
    <property type="match status" value="1"/>
</dbReference>
<reference evidence="9" key="1">
    <citation type="journal article" date="2018" name="Nat. Microbiol.">
        <title>Leveraging single-cell genomics to expand the fungal tree of life.</title>
        <authorList>
            <person name="Ahrendt S.R."/>
            <person name="Quandt C.A."/>
            <person name="Ciobanu D."/>
            <person name="Clum A."/>
            <person name="Salamov A."/>
            <person name="Andreopoulos B."/>
            <person name="Cheng J.F."/>
            <person name="Woyke T."/>
            <person name="Pelin A."/>
            <person name="Henrissat B."/>
            <person name="Reynolds N.K."/>
            <person name="Benny G.L."/>
            <person name="Smith M.E."/>
            <person name="James T.Y."/>
            <person name="Grigoriev I.V."/>
        </authorList>
    </citation>
    <scope>NUCLEOTIDE SEQUENCE [LARGE SCALE GENOMIC DNA]</scope>
    <source>
        <strain evidence="9">RSA 468</strain>
    </source>
</reference>
<dbReference type="InterPro" id="IPR051000">
    <property type="entry name" value="Homeobox_DNA-bind_prot"/>
</dbReference>
<evidence type="ECO:0000256" key="6">
    <source>
        <dbReference type="RuleBase" id="RU000682"/>
    </source>
</evidence>
<evidence type="ECO:0000256" key="2">
    <source>
        <dbReference type="ARBA" id="ARBA00023125"/>
    </source>
</evidence>
<dbReference type="Proteomes" id="UP000268162">
    <property type="component" value="Unassembled WGS sequence"/>
</dbReference>
<keyword evidence="3 5" id="KW-0371">Homeobox</keyword>
<evidence type="ECO:0000259" key="7">
    <source>
        <dbReference type="PROSITE" id="PS50071"/>
    </source>
</evidence>
<name>A0A4P9ZQM5_9FUNG</name>
<sequence length="55" mass="6695">MFKRRYRATPSQVRLLETYFIEDETPDAGRREFIAQHADMPVKSVHIWFQNRRAK</sequence>
<dbReference type="GO" id="GO:0030154">
    <property type="term" value="P:cell differentiation"/>
    <property type="evidence" value="ECO:0007669"/>
    <property type="project" value="TreeGrafter"/>
</dbReference>
<dbReference type="PROSITE" id="PS50071">
    <property type="entry name" value="HOMEOBOX_2"/>
    <property type="match status" value="1"/>
</dbReference>
<evidence type="ECO:0000313" key="9">
    <source>
        <dbReference type="Proteomes" id="UP000268162"/>
    </source>
</evidence>